<organism evidence="2 3">
    <name type="scientific">Pleurodeles waltl</name>
    <name type="common">Iberian ribbed newt</name>
    <dbReference type="NCBI Taxonomy" id="8319"/>
    <lineage>
        <taxon>Eukaryota</taxon>
        <taxon>Metazoa</taxon>
        <taxon>Chordata</taxon>
        <taxon>Craniata</taxon>
        <taxon>Vertebrata</taxon>
        <taxon>Euteleostomi</taxon>
        <taxon>Amphibia</taxon>
        <taxon>Batrachia</taxon>
        <taxon>Caudata</taxon>
        <taxon>Salamandroidea</taxon>
        <taxon>Salamandridae</taxon>
        <taxon>Pleurodelinae</taxon>
        <taxon>Pleurodeles</taxon>
    </lineage>
</organism>
<dbReference type="InterPro" id="IPR004244">
    <property type="entry name" value="Transposase_22"/>
</dbReference>
<evidence type="ECO:0000313" key="3">
    <source>
        <dbReference type="Proteomes" id="UP001066276"/>
    </source>
</evidence>
<feature type="region of interest" description="Disordered" evidence="1">
    <location>
        <begin position="1"/>
        <end position="21"/>
    </location>
</feature>
<dbReference type="Proteomes" id="UP001066276">
    <property type="component" value="Chromosome 10"/>
</dbReference>
<name>A0AAV7M735_PLEWA</name>
<evidence type="ECO:0000256" key="1">
    <source>
        <dbReference type="SAM" id="MobiDB-lite"/>
    </source>
</evidence>
<evidence type="ECO:0000313" key="2">
    <source>
        <dbReference type="EMBL" id="KAJ1099616.1"/>
    </source>
</evidence>
<accession>A0AAV7M735</accession>
<dbReference type="AlphaFoldDB" id="A0AAV7M735"/>
<comment type="caution">
    <text evidence="2">The sequence shown here is derived from an EMBL/GenBank/DDBJ whole genome shotgun (WGS) entry which is preliminary data.</text>
</comment>
<sequence length="253" mass="28427">MDTAESFFSPPDQSKESDEEALSIDIDSAGSSAASIWRSNELTCRRKLIDSQLSNVCNQGGTYRGKQLDDREGAGELQWDYTATQQTYSKIYIADDLSISPMAGLPEQAGPSSLELIYCTMVYNHEQAQKDSRKAKIANKQVQSLIKRLVKSCHDISTCITTMETRTNVLETEVKAAVKQSAVQELQISDIQWKLEDAENHQRHNNVQILGLAEGLEGQVTRAYIVSLLKKAFPDLVGWNWEMEIQRAHRFPI</sequence>
<proteinExistence type="predicted"/>
<reference evidence="2" key="1">
    <citation type="journal article" date="2022" name="bioRxiv">
        <title>Sequencing and chromosome-scale assembly of the giantPleurodeles waltlgenome.</title>
        <authorList>
            <person name="Brown T."/>
            <person name="Elewa A."/>
            <person name="Iarovenko S."/>
            <person name="Subramanian E."/>
            <person name="Araus A.J."/>
            <person name="Petzold A."/>
            <person name="Susuki M."/>
            <person name="Suzuki K.-i.T."/>
            <person name="Hayashi T."/>
            <person name="Toyoda A."/>
            <person name="Oliveira C."/>
            <person name="Osipova E."/>
            <person name="Leigh N.D."/>
            <person name="Simon A."/>
            <person name="Yun M.H."/>
        </authorList>
    </citation>
    <scope>NUCLEOTIDE SEQUENCE</scope>
    <source>
        <strain evidence="2">20211129_DDA</strain>
        <tissue evidence="2">Liver</tissue>
    </source>
</reference>
<protein>
    <submittedName>
        <fullName evidence="2">Uncharacterized protein</fullName>
    </submittedName>
</protein>
<dbReference type="PANTHER" id="PTHR11505">
    <property type="entry name" value="L1 TRANSPOSABLE ELEMENT-RELATED"/>
    <property type="match status" value="1"/>
</dbReference>
<keyword evidence="3" id="KW-1185">Reference proteome</keyword>
<gene>
    <name evidence="2" type="ORF">NDU88_004715</name>
</gene>
<dbReference type="EMBL" id="JANPWB010000014">
    <property type="protein sequence ID" value="KAJ1099616.1"/>
    <property type="molecule type" value="Genomic_DNA"/>
</dbReference>
<dbReference type="Gene3D" id="3.30.70.1820">
    <property type="entry name" value="L1 transposable element, RRM domain"/>
    <property type="match status" value="1"/>
</dbReference>